<dbReference type="GO" id="GO:0004852">
    <property type="term" value="F:uroporphyrinogen-III synthase activity"/>
    <property type="evidence" value="ECO:0007669"/>
    <property type="project" value="UniProtKB-UniRule"/>
</dbReference>
<evidence type="ECO:0000256" key="7">
    <source>
        <dbReference type="ARBA" id="ARBA00040167"/>
    </source>
</evidence>
<dbReference type="PANTHER" id="PTHR38042:SF1">
    <property type="entry name" value="UROPORPHYRINOGEN-III SYNTHASE, CHLOROPLASTIC"/>
    <property type="match status" value="1"/>
</dbReference>
<dbReference type="EMBL" id="CAADFQ010000005">
    <property type="protein sequence ID" value="VFK27974.1"/>
    <property type="molecule type" value="Genomic_DNA"/>
</dbReference>
<evidence type="ECO:0000256" key="5">
    <source>
        <dbReference type="ARBA" id="ARBA00023244"/>
    </source>
</evidence>
<sequence length="256" mass="27942">MGIGVWVTRPARQANTLARAIREEGGSVVCLPVLTITDIENPMPVMAIMDRLDSFHLAIFVSANAVRKGIGYVGGVQNWPAGVRVAAIGKATAKALEEIGLFCAFDPVPPYNSESLLARPELQAEVIAGHRVAIFRGVGGRVLLEETLMARGAWVEYVEVYRRSLPQWAETIPIPWHRIRVIVVTSGEGMENLFTIVGDQGRERLRKTPLVVIGERMAKLANRLGIYQPIIADNASDAAILHALCAWKIAPSFLEG</sequence>
<evidence type="ECO:0000256" key="1">
    <source>
        <dbReference type="ARBA" id="ARBA00004772"/>
    </source>
</evidence>
<dbReference type="SUPFAM" id="SSF69618">
    <property type="entry name" value="HemD-like"/>
    <property type="match status" value="1"/>
</dbReference>
<comment type="similarity">
    <text evidence="2 9">Belongs to the uroporphyrinogen-III synthase family.</text>
</comment>
<evidence type="ECO:0000256" key="3">
    <source>
        <dbReference type="ARBA" id="ARBA00013109"/>
    </source>
</evidence>
<evidence type="ECO:0000256" key="2">
    <source>
        <dbReference type="ARBA" id="ARBA00008133"/>
    </source>
</evidence>
<organism evidence="11">
    <name type="scientific">Candidatus Kentrum sp. MB</name>
    <dbReference type="NCBI Taxonomy" id="2138164"/>
    <lineage>
        <taxon>Bacteria</taxon>
        <taxon>Pseudomonadati</taxon>
        <taxon>Pseudomonadota</taxon>
        <taxon>Gammaproteobacteria</taxon>
        <taxon>Candidatus Kentrum</taxon>
    </lineage>
</organism>
<dbReference type="GO" id="GO:0006780">
    <property type="term" value="P:uroporphyrinogen III biosynthetic process"/>
    <property type="evidence" value="ECO:0007669"/>
    <property type="project" value="UniProtKB-UniRule"/>
</dbReference>
<reference evidence="11" key="1">
    <citation type="submission" date="2019-02" db="EMBL/GenBank/DDBJ databases">
        <authorList>
            <person name="Gruber-Vodicka R. H."/>
            <person name="Seah K. B. B."/>
        </authorList>
    </citation>
    <scope>NUCLEOTIDE SEQUENCE</scope>
    <source>
        <strain evidence="11">BECK_BZ197</strain>
        <strain evidence="13">BECK_BZ198</strain>
        <strain evidence="12">BECK_BZ199</strain>
    </source>
</reference>
<feature type="domain" description="Tetrapyrrole biosynthesis uroporphyrinogen III synthase" evidence="10">
    <location>
        <begin position="16"/>
        <end position="240"/>
    </location>
</feature>
<dbReference type="Pfam" id="PF02602">
    <property type="entry name" value="HEM4"/>
    <property type="match status" value="1"/>
</dbReference>
<dbReference type="PANTHER" id="PTHR38042">
    <property type="entry name" value="UROPORPHYRINOGEN-III SYNTHASE, CHLOROPLASTIC"/>
    <property type="match status" value="1"/>
</dbReference>
<dbReference type="InterPro" id="IPR036108">
    <property type="entry name" value="4pyrrol_syn_uPrphyn_synt_sf"/>
</dbReference>
<name>A0A450X2T5_9GAMM</name>
<dbReference type="GO" id="GO:0006782">
    <property type="term" value="P:protoporphyrinogen IX biosynthetic process"/>
    <property type="evidence" value="ECO:0007669"/>
    <property type="project" value="UniProtKB-UniRule"/>
</dbReference>
<evidence type="ECO:0000259" key="10">
    <source>
        <dbReference type="Pfam" id="PF02602"/>
    </source>
</evidence>
<proteinExistence type="inferred from homology"/>
<protein>
    <recommendedName>
        <fullName evidence="7 9">Uroporphyrinogen-III synthase</fullName>
        <ecNumber evidence="3 9">4.2.1.75</ecNumber>
    </recommendedName>
</protein>
<evidence type="ECO:0000256" key="9">
    <source>
        <dbReference type="RuleBase" id="RU366031"/>
    </source>
</evidence>
<dbReference type="CDD" id="cd06578">
    <property type="entry name" value="HemD"/>
    <property type="match status" value="1"/>
</dbReference>
<gene>
    <name evidence="11" type="ORF">BECKMB1821G_GA0114241_100556</name>
    <name evidence="13" type="ORF">BECKMB1821H_GA0114242_100554</name>
    <name evidence="12" type="ORF">BECKMB1821I_GA0114274_100554</name>
</gene>
<dbReference type="InterPro" id="IPR039793">
    <property type="entry name" value="UROS/Hem4"/>
</dbReference>
<dbReference type="AlphaFoldDB" id="A0A450X2T5"/>
<evidence type="ECO:0000313" key="12">
    <source>
        <dbReference type="EMBL" id="VFK27974.1"/>
    </source>
</evidence>
<comment type="catalytic activity">
    <reaction evidence="8 9">
        <text>hydroxymethylbilane = uroporphyrinogen III + H2O</text>
        <dbReference type="Rhea" id="RHEA:18965"/>
        <dbReference type="ChEBI" id="CHEBI:15377"/>
        <dbReference type="ChEBI" id="CHEBI:57308"/>
        <dbReference type="ChEBI" id="CHEBI:57845"/>
        <dbReference type="EC" id="4.2.1.75"/>
    </reaction>
</comment>
<evidence type="ECO:0000313" key="13">
    <source>
        <dbReference type="EMBL" id="VFK74489.1"/>
    </source>
</evidence>
<dbReference type="UniPathway" id="UPA00251">
    <property type="reaction ID" value="UER00320"/>
</dbReference>
<evidence type="ECO:0000313" key="11">
    <source>
        <dbReference type="EMBL" id="VFK23619.1"/>
    </source>
</evidence>
<evidence type="ECO:0000256" key="4">
    <source>
        <dbReference type="ARBA" id="ARBA00023239"/>
    </source>
</evidence>
<comment type="pathway">
    <text evidence="1 9">Porphyrin-containing compound metabolism; protoporphyrin-IX biosynthesis; coproporphyrinogen-III from 5-aminolevulinate: step 3/4.</text>
</comment>
<evidence type="ECO:0000256" key="6">
    <source>
        <dbReference type="ARBA" id="ARBA00037589"/>
    </source>
</evidence>
<dbReference type="Gene3D" id="3.40.50.10090">
    <property type="match status" value="2"/>
</dbReference>
<keyword evidence="4 9" id="KW-0456">Lyase</keyword>
<dbReference type="EMBL" id="CAADFO010000005">
    <property type="protein sequence ID" value="VFK23619.1"/>
    <property type="molecule type" value="Genomic_DNA"/>
</dbReference>
<dbReference type="EC" id="4.2.1.75" evidence="3 9"/>
<comment type="function">
    <text evidence="6 9">Catalyzes cyclization of the linear tetrapyrrole, hydroxymethylbilane, to the macrocyclic uroporphyrinogen III.</text>
</comment>
<dbReference type="EMBL" id="CAADGH010000005">
    <property type="protein sequence ID" value="VFK74489.1"/>
    <property type="molecule type" value="Genomic_DNA"/>
</dbReference>
<dbReference type="InterPro" id="IPR003754">
    <property type="entry name" value="4pyrrol_synth_uPrphyn_synth"/>
</dbReference>
<keyword evidence="5 9" id="KW-0627">Porphyrin biosynthesis</keyword>
<evidence type="ECO:0000256" key="8">
    <source>
        <dbReference type="ARBA" id="ARBA00048617"/>
    </source>
</evidence>
<accession>A0A450X2T5</accession>